<dbReference type="PANTHER" id="PTHR34933:SF1">
    <property type="entry name" value="FLAGELLAR L-RING PROTEIN"/>
    <property type="match status" value="1"/>
</dbReference>
<dbReference type="GO" id="GO:0009279">
    <property type="term" value="C:cell outer membrane"/>
    <property type="evidence" value="ECO:0007669"/>
    <property type="project" value="UniProtKB-SubCell"/>
</dbReference>
<dbReference type="GO" id="GO:0009427">
    <property type="term" value="C:bacterial-type flagellum basal body, distal rod, L ring"/>
    <property type="evidence" value="ECO:0007669"/>
    <property type="project" value="InterPro"/>
</dbReference>
<evidence type="ECO:0000256" key="6">
    <source>
        <dbReference type="ARBA" id="ARBA00016940"/>
    </source>
</evidence>
<dbReference type="PANTHER" id="PTHR34933">
    <property type="entry name" value="FLAGELLAR L-RING PROTEIN"/>
    <property type="match status" value="1"/>
</dbReference>
<evidence type="ECO:0000256" key="5">
    <source>
        <dbReference type="ARBA" id="ARBA00011439"/>
    </source>
</evidence>
<reference evidence="13 14" key="1">
    <citation type="submission" date="2019-05" db="EMBL/GenBank/DDBJ databases">
        <title>Arcobacter sp. nov., isolated from sea sediment.</title>
        <authorList>
            <person name="Kim W."/>
        </authorList>
    </citation>
    <scope>NUCLEOTIDE SEQUENCE [LARGE SCALE GENOMIC DNA]</scope>
    <source>
        <strain evidence="13 14">CAU 1517</strain>
    </source>
</reference>
<feature type="region of interest" description="Disordered" evidence="12">
    <location>
        <begin position="78"/>
        <end position="98"/>
    </location>
</feature>
<comment type="caution">
    <text evidence="13">The sequence shown here is derived from an EMBL/GenBank/DDBJ whole genome shotgun (WGS) entry which is preliminary data.</text>
</comment>
<evidence type="ECO:0000256" key="3">
    <source>
        <dbReference type="ARBA" id="ARBA00004442"/>
    </source>
</evidence>
<evidence type="ECO:0000256" key="12">
    <source>
        <dbReference type="SAM" id="MobiDB-lite"/>
    </source>
</evidence>
<comment type="function">
    <text evidence="1">Assembles around the rod to form the L-ring and probably protects the motor/basal body from shearing forces during rotation.</text>
</comment>
<evidence type="ECO:0000256" key="10">
    <source>
        <dbReference type="ARBA" id="ARBA00023237"/>
    </source>
</evidence>
<keyword evidence="14" id="KW-1185">Reference proteome</keyword>
<gene>
    <name evidence="13" type="ORF">FDK22_08040</name>
</gene>
<evidence type="ECO:0000256" key="9">
    <source>
        <dbReference type="ARBA" id="ARBA00023143"/>
    </source>
</evidence>
<evidence type="ECO:0000256" key="1">
    <source>
        <dbReference type="ARBA" id="ARBA00002591"/>
    </source>
</evidence>
<evidence type="ECO:0000256" key="7">
    <source>
        <dbReference type="ARBA" id="ARBA00022729"/>
    </source>
</evidence>
<dbReference type="GO" id="GO:0071973">
    <property type="term" value="P:bacterial-type flagellum-dependent cell motility"/>
    <property type="evidence" value="ECO:0007669"/>
    <property type="project" value="InterPro"/>
</dbReference>
<accession>A0A5R8Y1H1</accession>
<sequence length="232" mass="25490">MKNSLLIFLMPFLFLGCVSQEPKIDFKKPEMQVPKPAPVVKRNKGSLYTLKGPSLFADKKDLQIGDILQIKINESLSSNTSNSRETTSDRNASSTGLSATAGTAGGVAEKVANFINPITNLGYESSSSSSNKGDVTTSLSEDFSTTVSVIIEETYANGNYFVKGFKEILVDGQKQSITITGVIRPYDITPDNSVDSSQVANLKILYEKEGEEQDVMHIPFGWKILKFFFYPF</sequence>
<name>A0A5R8Y1H1_9BACT</name>
<keyword evidence="9" id="KW-0975">Bacterial flagellum</keyword>
<comment type="similarity">
    <text evidence="4">Belongs to the FlgH family.</text>
</comment>
<organism evidence="13 14">
    <name type="scientific">Arcobacter arenosus</name>
    <dbReference type="NCBI Taxonomy" id="2576037"/>
    <lineage>
        <taxon>Bacteria</taxon>
        <taxon>Pseudomonadati</taxon>
        <taxon>Campylobacterota</taxon>
        <taxon>Epsilonproteobacteria</taxon>
        <taxon>Campylobacterales</taxon>
        <taxon>Arcobacteraceae</taxon>
        <taxon>Arcobacter</taxon>
    </lineage>
</organism>
<dbReference type="RefSeq" id="WP_138152407.1">
    <property type="nucleotide sequence ID" value="NZ_CBDDKQ010000002.1"/>
</dbReference>
<evidence type="ECO:0000256" key="4">
    <source>
        <dbReference type="ARBA" id="ARBA00006929"/>
    </source>
</evidence>
<dbReference type="Pfam" id="PF02107">
    <property type="entry name" value="FlgH"/>
    <property type="match status" value="1"/>
</dbReference>
<keyword evidence="7" id="KW-0732">Signal</keyword>
<dbReference type="OrthoDB" id="9789227at2"/>
<dbReference type="AlphaFoldDB" id="A0A5R8Y1H1"/>
<evidence type="ECO:0000256" key="8">
    <source>
        <dbReference type="ARBA" id="ARBA00023136"/>
    </source>
</evidence>
<comment type="subcellular location">
    <subcellularLocation>
        <location evidence="2">Bacterial flagellum basal body</location>
    </subcellularLocation>
    <subcellularLocation>
        <location evidence="3">Cell outer membrane</location>
    </subcellularLocation>
</comment>
<keyword evidence="13" id="KW-0966">Cell projection</keyword>
<dbReference type="Proteomes" id="UP000308901">
    <property type="component" value="Unassembled WGS sequence"/>
</dbReference>
<keyword evidence="8" id="KW-0472">Membrane</keyword>
<dbReference type="EMBL" id="VANU01000003">
    <property type="protein sequence ID" value="TLP38412.1"/>
    <property type="molecule type" value="Genomic_DNA"/>
</dbReference>
<evidence type="ECO:0000313" key="14">
    <source>
        <dbReference type="Proteomes" id="UP000308901"/>
    </source>
</evidence>
<dbReference type="PRINTS" id="PR01008">
    <property type="entry name" value="FLGLRINGFLGH"/>
</dbReference>
<dbReference type="PROSITE" id="PS51257">
    <property type="entry name" value="PROKAR_LIPOPROTEIN"/>
    <property type="match status" value="1"/>
</dbReference>
<keyword evidence="10" id="KW-0998">Cell outer membrane</keyword>
<dbReference type="GO" id="GO:0003774">
    <property type="term" value="F:cytoskeletal motor activity"/>
    <property type="evidence" value="ECO:0007669"/>
    <property type="project" value="InterPro"/>
</dbReference>
<evidence type="ECO:0000256" key="11">
    <source>
        <dbReference type="ARBA" id="ARBA00032876"/>
    </source>
</evidence>
<evidence type="ECO:0000313" key="13">
    <source>
        <dbReference type="EMBL" id="TLP38412.1"/>
    </source>
</evidence>
<evidence type="ECO:0000256" key="2">
    <source>
        <dbReference type="ARBA" id="ARBA00004117"/>
    </source>
</evidence>
<comment type="subunit">
    <text evidence="5">The basal body constitutes a major portion of the flagellar organelle and consists of four rings (L,P,S, and M) mounted on a central rod.</text>
</comment>
<keyword evidence="13" id="KW-0282">Flagellum</keyword>
<keyword evidence="13" id="KW-0969">Cilium</keyword>
<protein>
    <recommendedName>
        <fullName evidence="6">Flagellar L-ring protein</fullName>
    </recommendedName>
    <alternativeName>
        <fullName evidence="11">Basal body L-ring protein</fullName>
    </alternativeName>
</protein>
<dbReference type="InterPro" id="IPR000527">
    <property type="entry name" value="Flag_Lring"/>
</dbReference>
<proteinExistence type="inferred from homology"/>